<dbReference type="AlphaFoldDB" id="A0A1Q9BXF6"/>
<dbReference type="Proteomes" id="UP000186817">
    <property type="component" value="Unassembled WGS sequence"/>
</dbReference>
<evidence type="ECO:0000313" key="3">
    <source>
        <dbReference type="Proteomes" id="UP000186817"/>
    </source>
</evidence>
<feature type="region of interest" description="Disordered" evidence="1">
    <location>
        <begin position="317"/>
        <end position="356"/>
    </location>
</feature>
<gene>
    <name evidence="2" type="ORF">AK812_SmicGene44900</name>
</gene>
<protein>
    <submittedName>
        <fullName evidence="2">Uncharacterized protein</fullName>
    </submittedName>
</protein>
<accession>A0A1Q9BXF6</accession>
<reference evidence="2 3" key="1">
    <citation type="submission" date="2016-02" db="EMBL/GenBank/DDBJ databases">
        <title>Genome analysis of coral dinoflagellate symbionts highlights evolutionary adaptations to a symbiotic lifestyle.</title>
        <authorList>
            <person name="Aranda M."/>
            <person name="Li Y."/>
            <person name="Liew Y.J."/>
            <person name="Baumgarten S."/>
            <person name="Simakov O."/>
            <person name="Wilson M."/>
            <person name="Piel J."/>
            <person name="Ashoor H."/>
            <person name="Bougouffa S."/>
            <person name="Bajic V.B."/>
            <person name="Ryu T."/>
            <person name="Ravasi T."/>
            <person name="Bayer T."/>
            <person name="Micklem G."/>
            <person name="Kim H."/>
            <person name="Bhak J."/>
            <person name="Lajeunesse T.C."/>
            <person name="Voolstra C.R."/>
        </authorList>
    </citation>
    <scope>NUCLEOTIDE SEQUENCE [LARGE SCALE GENOMIC DNA]</scope>
    <source>
        <strain evidence="2 3">CCMP2467</strain>
    </source>
</reference>
<sequence length="356" mass="39563">MACESTSAHRQRGSGIVASARCATWEAPDCKEAALGSYLDPTKDPPSELILTEDVRRVQDDLLVRFSESPAEAPTWSRLDQRPPEGSPSTIPSKLCPAKSSLEHAGEAFKNLAMAAYQDASGAADEPALEEEEQKRQHMHQVMMQVFTWLQDDYCGTTCGRTRKAAYREGLSTKKRMQMKAALQLQPGLRNPQRRRGNAVPSTARVAAISVLRQLFPEHRFEDREVRVEVARPLQADDTDFRFPRLEASIYGRGSPMSLCCGAAVLTFFDVICGVCVICLKSTCQAAALELQPLTEPSRQKLWGHWRLEQRKPVHVDVELRQPQPTPDFDERSIAGSEPFEATEALEEAGSPESQP</sequence>
<keyword evidence="3" id="KW-1185">Reference proteome</keyword>
<name>A0A1Q9BXF6_SYMMI</name>
<dbReference type="EMBL" id="LSRX01002581">
    <property type="protein sequence ID" value="OLP75324.1"/>
    <property type="molecule type" value="Genomic_DNA"/>
</dbReference>
<proteinExistence type="predicted"/>
<evidence type="ECO:0000256" key="1">
    <source>
        <dbReference type="SAM" id="MobiDB-lite"/>
    </source>
</evidence>
<feature type="region of interest" description="Disordered" evidence="1">
    <location>
        <begin position="69"/>
        <end position="93"/>
    </location>
</feature>
<dbReference type="OrthoDB" id="429928at2759"/>
<comment type="caution">
    <text evidence="2">The sequence shown here is derived from an EMBL/GenBank/DDBJ whole genome shotgun (WGS) entry which is preliminary data.</text>
</comment>
<evidence type="ECO:0000313" key="2">
    <source>
        <dbReference type="EMBL" id="OLP75324.1"/>
    </source>
</evidence>
<organism evidence="2 3">
    <name type="scientific">Symbiodinium microadriaticum</name>
    <name type="common">Dinoflagellate</name>
    <name type="synonym">Zooxanthella microadriatica</name>
    <dbReference type="NCBI Taxonomy" id="2951"/>
    <lineage>
        <taxon>Eukaryota</taxon>
        <taxon>Sar</taxon>
        <taxon>Alveolata</taxon>
        <taxon>Dinophyceae</taxon>
        <taxon>Suessiales</taxon>
        <taxon>Symbiodiniaceae</taxon>
        <taxon>Symbiodinium</taxon>
    </lineage>
</organism>